<accession>A0A2A5WDM3</accession>
<dbReference type="Proteomes" id="UP000219329">
    <property type="component" value="Unassembled WGS sequence"/>
</dbReference>
<organism evidence="1 2">
    <name type="scientific">OM182 bacterium MED-G28</name>
    <dbReference type="NCBI Taxonomy" id="1986256"/>
    <lineage>
        <taxon>Bacteria</taxon>
        <taxon>Pseudomonadati</taxon>
        <taxon>Pseudomonadota</taxon>
        <taxon>Gammaproteobacteria</taxon>
        <taxon>OMG group</taxon>
        <taxon>OM182 clade</taxon>
    </lineage>
</organism>
<comment type="caution">
    <text evidence="1">The sequence shown here is derived from an EMBL/GenBank/DDBJ whole genome shotgun (WGS) entry which is preliminary data.</text>
</comment>
<evidence type="ECO:0000313" key="1">
    <source>
        <dbReference type="EMBL" id="PDH34645.1"/>
    </source>
</evidence>
<proteinExistence type="predicted"/>
<sequence>MLKRSFKPHSSIETMNTQKLKQIALVALSTLVLSACSISAETQAKMDEFNRTIPTCSSEADCSSKWNAALNWVEANSDFAVRGPAEDRINATSNIRSQGGVGVVVTRVASGSGYQLVVDTECFSAYGCPNIWDLQLDFNRSVNGAR</sequence>
<protein>
    <submittedName>
        <fullName evidence="1">Uncharacterized protein</fullName>
    </submittedName>
</protein>
<gene>
    <name evidence="1" type="ORF">CNF02_04630</name>
</gene>
<dbReference type="AlphaFoldDB" id="A0A2A5WDM3"/>
<reference evidence="1 2" key="1">
    <citation type="submission" date="2017-08" db="EMBL/GenBank/DDBJ databases">
        <title>Fine stratification of microbial communities through a metagenomic profile of the photic zone.</title>
        <authorList>
            <person name="Haro-Moreno J.M."/>
            <person name="Lopez-Perez M."/>
            <person name="De La Torre J."/>
            <person name="Picazo A."/>
            <person name="Camacho A."/>
            <person name="Rodriguez-Valera F."/>
        </authorList>
    </citation>
    <scope>NUCLEOTIDE SEQUENCE [LARGE SCALE GENOMIC DNA]</scope>
    <source>
        <strain evidence="1">MED-G28</strain>
    </source>
</reference>
<name>A0A2A5WDM3_9GAMM</name>
<evidence type="ECO:0000313" key="2">
    <source>
        <dbReference type="Proteomes" id="UP000219329"/>
    </source>
</evidence>
<dbReference type="EMBL" id="NTJZ01000003">
    <property type="protein sequence ID" value="PDH34645.1"/>
    <property type="molecule type" value="Genomic_DNA"/>
</dbReference>